<proteinExistence type="predicted"/>
<name>A0ABT7B038_9CYAN</name>
<dbReference type="RefSeq" id="WP_283764883.1">
    <property type="nucleotide sequence ID" value="NZ_JAQOSO010000001.1"/>
</dbReference>
<protein>
    <submittedName>
        <fullName evidence="3">Uncharacterized protein</fullName>
    </submittedName>
</protein>
<feature type="chain" id="PRO_5045289767" evidence="2">
    <location>
        <begin position="21"/>
        <end position="67"/>
    </location>
</feature>
<dbReference type="Proteomes" id="UP001235849">
    <property type="component" value="Unassembled WGS sequence"/>
</dbReference>
<evidence type="ECO:0000313" key="4">
    <source>
        <dbReference type="Proteomes" id="UP001235849"/>
    </source>
</evidence>
<accession>A0ABT7B038</accession>
<reference evidence="3 4" key="1">
    <citation type="submission" date="2023-01" db="EMBL/GenBank/DDBJ databases">
        <title>Novel diversity within Roseofilum (Cyanobacteria; Desertifilaceae) from marine benthic mats with descriptions of four novel species.</title>
        <authorList>
            <person name="Wang Y."/>
            <person name="Berthold D.E."/>
            <person name="Hu J."/>
            <person name="Lefler F.W."/>
            <person name="Laughinghouse H.D. IV."/>
        </authorList>
    </citation>
    <scope>NUCLEOTIDE SEQUENCE [LARGE SCALE GENOMIC DNA]</scope>
    <source>
        <strain evidence="3 4">BLCC-M114</strain>
    </source>
</reference>
<gene>
    <name evidence="3" type="ORF">PMG25_00125</name>
</gene>
<dbReference type="PROSITE" id="PS51257">
    <property type="entry name" value="PROKAR_LIPOPROTEIN"/>
    <property type="match status" value="1"/>
</dbReference>
<feature type="signal peptide" evidence="2">
    <location>
        <begin position="1"/>
        <end position="20"/>
    </location>
</feature>
<keyword evidence="1" id="KW-1133">Transmembrane helix</keyword>
<comment type="caution">
    <text evidence="3">The sequence shown here is derived from an EMBL/GenBank/DDBJ whole genome shotgun (WGS) entry which is preliminary data.</text>
</comment>
<feature type="transmembrane region" description="Helical" evidence="1">
    <location>
        <begin position="36"/>
        <end position="59"/>
    </location>
</feature>
<evidence type="ECO:0000256" key="1">
    <source>
        <dbReference type="SAM" id="Phobius"/>
    </source>
</evidence>
<sequence length="67" mass="6730">MALTPKSGLLLALCCIAAIAATGCIFELSSGTPDLGVATTSTILAISIPVTGWSFFAAVQDANSNNQ</sequence>
<keyword evidence="2" id="KW-0732">Signal</keyword>
<keyword evidence="1" id="KW-0472">Membrane</keyword>
<keyword evidence="1" id="KW-0812">Transmembrane</keyword>
<dbReference type="EMBL" id="JAQOSO010000001">
    <property type="protein sequence ID" value="MDJ1172496.1"/>
    <property type="molecule type" value="Genomic_DNA"/>
</dbReference>
<evidence type="ECO:0000313" key="3">
    <source>
        <dbReference type="EMBL" id="MDJ1172496.1"/>
    </source>
</evidence>
<keyword evidence="4" id="KW-1185">Reference proteome</keyword>
<organism evidence="3 4">
    <name type="scientific">Roseofilum capinflatum BLCC-M114</name>
    <dbReference type="NCBI Taxonomy" id="3022440"/>
    <lineage>
        <taxon>Bacteria</taxon>
        <taxon>Bacillati</taxon>
        <taxon>Cyanobacteriota</taxon>
        <taxon>Cyanophyceae</taxon>
        <taxon>Desertifilales</taxon>
        <taxon>Desertifilaceae</taxon>
        <taxon>Roseofilum</taxon>
        <taxon>Roseofilum capinflatum</taxon>
    </lineage>
</organism>
<evidence type="ECO:0000256" key="2">
    <source>
        <dbReference type="SAM" id="SignalP"/>
    </source>
</evidence>